<feature type="binding site" evidence="5">
    <location>
        <position position="189"/>
    </location>
    <ligand>
        <name>pyridoxal 5'-phosphate</name>
        <dbReference type="ChEBI" id="CHEBI:597326"/>
    </ligand>
</feature>
<feature type="modified residue" description="N6-(pyridoxal phosphate)lysine" evidence="5">
    <location>
        <position position="215"/>
    </location>
</feature>
<comment type="cofactor">
    <cofactor evidence="1 5">
        <name>pyridoxal 5'-phosphate</name>
        <dbReference type="ChEBI" id="CHEBI:597326"/>
    </cofactor>
</comment>
<dbReference type="GO" id="GO:0006412">
    <property type="term" value="P:translation"/>
    <property type="evidence" value="ECO:0007669"/>
    <property type="project" value="UniProtKB-KW"/>
</dbReference>
<dbReference type="HAMAP" id="MF_01675">
    <property type="entry name" value="Sep_Cys_tRNA_synth"/>
    <property type="match status" value="1"/>
</dbReference>
<dbReference type="Proteomes" id="UP000600363">
    <property type="component" value="Unassembled WGS sequence"/>
</dbReference>
<evidence type="ECO:0000256" key="3">
    <source>
        <dbReference type="ARBA" id="ARBA00022898"/>
    </source>
</evidence>
<sequence length="379" mass="42617">MTRFGFIERRTRRDINLMPLQTGGTLTPEARRALVEWGDGYSVCDFCPGTLDDIKSPPIDEFVHEALPKFLDMDHARLTGGAREGKFAVMHALGERGGWIVVDENAHYSTFVAAERAGLEVQVAERTPYPEYRITPEAYERAIEQGTERFGRPPVLGLLTYPDGNYGNLPDAASIGRVLHEHDVPYLVNGAYAIGRMPFSGKKLGADFVVGSGHKSMASAGPIGVLGVSDEYAPIVLRKSKRFPIKEVEALGCTARGVVAMTLIASFPHVVERTTPERWEREVQNAQWFSERLEELGMVQVGDRPHMHDLVFFITEPLYEISKRTKKGGYFLYREMKKRGIHGIKPGLTRHFKLSTYGVEREKLKMVVDAFREIIEKYS</sequence>
<comment type="caution">
    <text evidence="6">The sequence shown here is derived from an EMBL/GenBank/DDBJ whole genome shotgun (WGS) entry which is preliminary data.</text>
</comment>
<comment type="similarity">
    <text evidence="5">Belongs to the SepCysS family.</text>
</comment>
<dbReference type="Pfam" id="PF05889">
    <property type="entry name" value="SepSecS"/>
    <property type="match status" value="1"/>
</dbReference>
<evidence type="ECO:0000256" key="1">
    <source>
        <dbReference type="ARBA" id="ARBA00001933"/>
    </source>
</evidence>
<feature type="binding site" evidence="5">
    <location>
        <begin position="82"/>
        <end position="83"/>
    </location>
    <ligand>
        <name>pyridoxal 5'-phosphate</name>
        <dbReference type="ChEBI" id="CHEBI:597326"/>
    </ligand>
</feature>
<dbReference type="Gene3D" id="3.40.640.10">
    <property type="entry name" value="Type I PLP-dependent aspartate aminotransferase-like (Major domain)"/>
    <property type="match status" value="1"/>
</dbReference>
<comment type="function">
    <text evidence="5">Converts O-phospho-L-seryl-tRNA(Cys) (Sep-tRNA(Cys)) to L-cysteinyl-tRNA(Cys) (Cys-tRNA(Cys)).</text>
</comment>
<keyword evidence="2 5" id="KW-0808">Transferase</keyword>
<dbReference type="InterPro" id="IPR015422">
    <property type="entry name" value="PyrdxlP-dep_Trfase_small"/>
</dbReference>
<comment type="catalytic activity">
    <reaction evidence="5">
        <text>O-phospho-L-seryl-tRNA(Cys) + hydrogen sulfide + H(+) = L-cysteinyl-tRNA(Cys) + phosphate</text>
        <dbReference type="Rhea" id="RHEA:25686"/>
        <dbReference type="Rhea" id="RHEA-COMP:9679"/>
        <dbReference type="Rhea" id="RHEA-COMP:9719"/>
        <dbReference type="ChEBI" id="CHEBI:15378"/>
        <dbReference type="ChEBI" id="CHEBI:29919"/>
        <dbReference type="ChEBI" id="CHEBI:43474"/>
        <dbReference type="ChEBI" id="CHEBI:78517"/>
        <dbReference type="ChEBI" id="CHEBI:78551"/>
        <dbReference type="EC" id="2.5.1.73"/>
    </reaction>
</comment>
<dbReference type="RefSeq" id="WP_042686724.1">
    <property type="nucleotide sequence ID" value="NZ_DUIH01000006.1"/>
</dbReference>
<organism evidence="6 7">
    <name type="scientific">Methermicoccus shengliensis</name>
    <dbReference type="NCBI Taxonomy" id="660064"/>
    <lineage>
        <taxon>Archaea</taxon>
        <taxon>Methanobacteriati</taxon>
        <taxon>Methanobacteriota</taxon>
        <taxon>Stenosarchaea group</taxon>
        <taxon>Methanomicrobia</taxon>
        <taxon>Methanosarcinales</taxon>
        <taxon>Methermicoccaceae</taxon>
        <taxon>Methermicoccus</taxon>
    </lineage>
</organism>
<evidence type="ECO:0000313" key="6">
    <source>
        <dbReference type="EMBL" id="HIH69250.1"/>
    </source>
</evidence>
<dbReference type="GO" id="GO:0043766">
    <property type="term" value="F:Sep-tRNA:Cys-tRNA synthase activity"/>
    <property type="evidence" value="ECO:0007669"/>
    <property type="project" value="UniProtKB-UniRule"/>
</dbReference>
<dbReference type="Gene3D" id="3.90.1150.10">
    <property type="entry name" value="Aspartate Aminotransferase, domain 1"/>
    <property type="match status" value="1"/>
</dbReference>
<feature type="binding site" evidence="5">
    <location>
        <begin position="212"/>
        <end position="214"/>
    </location>
    <ligand>
        <name>pyridoxal 5'-phosphate</name>
        <dbReference type="ChEBI" id="CHEBI:597326"/>
    </ligand>
</feature>
<name>A0A832RSA9_9EURY</name>
<accession>A0A832RSA9</accession>
<dbReference type="InterPro" id="IPR015421">
    <property type="entry name" value="PyrdxlP-dep_Trfase_major"/>
</dbReference>
<dbReference type="EMBL" id="DUIH01000006">
    <property type="protein sequence ID" value="HIH69250.1"/>
    <property type="molecule type" value="Genomic_DNA"/>
</dbReference>
<dbReference type="NCBIfam" id="TIGR02539">
    <property type="entry name" value="SepCysS"/>
    <property type="match status" value="1"/>
</dbReference>
<keyword evidence="3 5" id="KW-0663">Pyridoxal phosphate</keyword>
<reference evidence="6" key="1">
    <citation type="journal article" date="2020" name="bioRxiv">
        <title>A rank-normalized archaeal taxonomy based on genome phylogeny resolves widespread incomplete and uneven classifications.</title>
        <authorList>
            <person name="Rinke C."/>
            <person name="Chuvochina M."/>
            <person name="Mussig A.J."/>
            <person name="Chaumeil P.-A."/>
            <person name="Waite D.W."/>
            <person name="Whitman W.B."/>
            <person name="Parks D.H."/>
            <person name="Hugenholtz P."/>
        </authorList>
    </citation>
    <scope>NUCLEOTIDE SEQUENCE</scope>
    <source>
        <strain evidence="6">UBA12518</strain>
    </source>
</reference>
<dbReference type="EC" id="2.5.1.73" evidence="5"/>
<dbReference type="InterPro" id="IPR013375">
    <property type="entry name" value="Sep_Cys-tRNA_synth_arc"/>
</dbReference>
<dbReference type="InterPro" id="IPR015424">
    <property type="entry name" value="PyrdxlP-dep_Trfase"/>
</dbReference>
<evidence type="ECO:0000256" key="4">
    <source>
        <dbReference type="ARBA" id="ARBA00022917"/>
    </source>
</evidence>
<dbReference type="AlphaFoldDB" id="A0A832RSA9"/>
<keyword evidence="4 5" id="KW-0648">Protein biosynthesis</keyword>
<evidence type="ECO:0000313" key="7">
    <source>
        <dbReference type="Proteomes" id="UP000600363"/>
    </source>
</evidence>
<protein>
    <recommendedName>
        <fullName evidence="5">O-phospho-L-seryl-tRNA:Cys-tRNA synthase</fullName>
        <ecNumber evidence="5">2.5.1.73</ecNumber>
    </recommendedName>
    <alternativeName>
        <fullName evidence="5">Sep-tRNA:Cys-tRNA synthase</fullName>
        <shortName evidence="5">SepCysS</shortName>
    </alternativeName>
</protein>
<dbReference type="InterPro" id="IPR008829">
    <property type="entry name" value="SepSecS/SepCysS"/>
</dbReference>
<dbReference type="NCBIfam" id="NF006810">
    <property type="entry name" value="PRK09331.1"/>
    <property type="match status" value="1"/>
</dbReference>
<proteinExistence type="inferred from homology"/>
<gene>
    <name evidence="6" type="primary">pscS</name>
    <name evidence="6" type="ORF">HA299_01310</name>
</gene>
<dbReference type="PANTHER" id="PTHR43586">
    <property type="entry name" value="CYSTEINE DESULFURASE"/>
    <property type="match status" value="1"/>
</dbReference>
<evidence type="ECO:0000256" key="5">
    <source>
        <dbReference type="HAMAP-Rule" id="MF_01675"/>
    </source>
</evidence>
<dbReference type="PANTHER" id="PTHR43586:SF3">
    <property type="entry name" value="O-PHOSPHO-L-SERYL-TRNA:CYS-TRNA SYNTHASE"/>
    <property type="match status" value="1"/>
</dbReference>
<comment type="subunit">
    <text evidence="5">Homodimer. Interacts with SepRS.</text>
</comment>
<evidence type="ECO:0000256" key="2">
    <source>
        <dbReference type="ARBA" id="ARBA00022679"/>
    </source>
</evidence>
<dbReference type="SUPFAM" id="SSF53383">
    <property type="entry name" value="PLP-dependent transferases"/>
    <property type="match status" value="1"/>
</dbReference>